<evidence type="ECO:0000259" key="10">
    <source>
        <dbReference type="PROSITE" id="PS50864"/>
    </source>
</evidence>
<dbReference type="Pfam" id="PF25683">
    <property type="entry name" value="URGCP_GTPase"/>
    <property type="match status" value="1"/>
</dbReference>
<keyword evidence="5" id="KW-0547">Nucleotide-binding</keyword>
<dbReference type="EMBL" id="SOYY01000021">
    <property type="protein sequence ID" value="KAA0705985.1"/>
    <property type="molecule type" value="Genomic_DNA"/>
</dbReference>
<dbReference type="InterPro" id="IPR057365">
    <property type="entry name" value="URGCP"/>
</dbReference>
<dbReference type="Gene3D" id="3.10.390.10">
    <property type="entry name" value="SAND domain-like"/>
    <property type="match status" value="2"/>
</dbReference>
<evidence type="ECO:0000313" key="12">
    <source>
        <dbReference type="EMBL" id="KAA0705985.1"/>
    </source>
</evidence>
<evidence type="ECO:0000256" key="4">
    <source>
        <dbReference type="ARBA" id="ARBA00022490"/>
    </source>
</evidence>
<dbReference type="SUPFAM" id="SSF52540">
    <property type="entry name" value="P-loop containing nucleoside triphosphate hydrolases"/>
    <property type="match status" value="1"/>
</dbReference>
<dbReference type="PROSITE" id="PS51717">
    <property type="entry name" value="G_VLIG"/>
    <property type="match status" value="1"/>
</dbReference>
<evidence type="ECO:0000256" key="2">
    <source>
        <dbReference type="ARBA" id="ARBA00004496"/>
    </source>
</evidence>
<gene>
    <name evidence="12" type="ORF">E1301_Tti004748</name>
</gene>
<comment type="caution">
    <text evidence="12">The sequence shown here is derived from an EMBL/GenBank/DDBJ whole genome shotgun (WGS) entry which is preliminary data.</text>
</comment>
<dbReference type="Pfam" id="PF25974">
    <property type="entry name" value="URGCP_9th"/>
    <property type="match status" value="1"/>
</dbReference>
<feature type="compositionally biased region" description="Basic residues" evidence="9">
    <location>
        <begin position="30"/>
        <end position="43"/>
    </location>
</feature>
<keyword evidence="13" id="KW-1185">Reference proteome</keyword>
<dbReference type="InterPro" id="IPR030383">
    <property type="entry name" value="G_VLIG_dom"/>
</dbReference>
<keyword evidence="7" id="KW-0539">Nucleus</keyword>
<evidence type="ECO:0000259" key="11">
    <source>
        <dbReference type="PROSITE" id="PS51717"/>
    </source>
</evidence>
<feature type="compositionally biased region" description="Acidic residues" evidence="9">
    <location>
        <begin position="1"/>
        <end position="15"/>
    </location>
</feature>
<evidence type="ECO:0000256" key="1">
    <source>
        <dbReference type="ARBA" id="ARBA00004123"/>
    </source>
</evidence>
<feature type="region of interest" description="Disordered" evidence="9">
    <location>
        <begin position="155"/>
        <end position="215"/>
    </location>
</feature>
<feature type="compositionally biased region" description="Basic and acidic residues" evidence="9">
    <location>
        <begin position="194"/>
        <end position="207"/>
    </location>
</feature>
<feature type="coiled-coil region" evidence="8">
    <location>
        <begin position="837"/>
        <end position="864"/>
    </location>
</feature>
<name>A0A5A9N9V6_9TELE</name>
<keyword evidence="8" id="KW-0175">Coiled coil</keyword>
<dbReference type="Gene3D" id="3.40.50.300">
    <property type="entry name" value="P-loop containing nucleotide triphosphate hydrolases"/>
    <property type="match status" value="1"/>
</dbReference>
<protein>
    <submittedName>
        <fullName evidence="12">Interferon-induced very large GTPase 1</fullName>
    </submittedName>
</protein>
<organism evidence="12 13">
    <name type="scientific">Triplophysa tibetana</name>
    <dbReference type="NCBI Taxonomy" id="1572043"/>
    <lineage>
        <taxon>Eukaryota</taxon>
        <taxon>Metazoa</taxon>
        <taxon>Chordata</taxon>
        <taxon>Craniata</taxon>
        <taxon>Vertebrata</taxon>
        <taxon>Euteleostomi</taxon>
        <taxon>Actinopterygii</taxon>
        <taxon>Neopterygii</taxon>
        <taxon>Teleostei</taxon>
        <taxon>Ostariophysi</taxon>
        <taxon>Cypriniformes</taxon>
        <taxon>Nemacheilidae</taxon>
        <taxon>Triplophysa</taxon>
    </lineage>
</organism>
<accession>A0A5A9N9V6</accession>
<evidence type="ECO:0000256" key="6">
    <source>
        <dbReference type="ARBA" id="ARBA00023134"/>
    </source>
</evidence>
<dbReference type="SMART" id="SM00258">
    <property type="entry name" value="SAND"/>
    <property type="match status" value="2"/>
</dbReference>
<keyword evidence="6" id="KW-0342">GTP-binding</keyword>
<comment type="similarity">
    <text evidence="3">Belongs to the TRAFAC class dynamin-like GTPase superfamily. Very large inducible GTPase (VLIG) family.</text>
</comment>
<comment type="subcellular location">
    <subcellularLocation>
        <location evidence="2">Cytoplasm</location>
    </subcellularLocation>
    <subcellularLocation>
        <location evidence="1">Nucleus</location>
    </subcellularLocation>
</comment>
<dbReference type="GO" id="GO:0005737">
    <property type="term" value="C:cytoplasm"/>
    <property type="evidence" value="ECO:0007669"/>
    <property type="project" value="UniProtKB-SubCell"/>
</dbReference>
<reference evidence="12 13" key="1">
    <citation type="journal article" date="2019" name="Mol. Ecol. Resour.">
        <title>Chromosome-level genome assembly of Triplophysa tibetana, a fish adapted to the harsh high-altitude environment of the Tibetan Plateau.</title>
        <authorList>
            <person name="Yang X."/>
            <person name="Liu H."/>
            <person name="Ma Z."/>
            <person name="Zou Y."/>
            <person name="Zou M."/>
            <person name="Mao Y."/>
            <person name="Li X."/>
            <person name="Wang H."/>
            <person name="Chen T."/>
            <person name="Wang W."/>
            <person name="Yang R."/>
        </authorList>
    </citation>
    <scope>NUCLEOTIDE SEQUENCE [LARGE SCALE GENOMIC DNA]</scope>
    <source>
        <strain evidence="12">TTIB1903HZAU</strain>
        <tissue evidence="12">Muscle</tissue>
    </source>
</reference>
<dbReference type="Proteomes" id="UP000324632">
    <property type="component" value="Chromosome 21"/>
</dbReference>
<dbReference type="SUPFAM" id="SSF63763">
    <property type="entry name" value="SAND domain-like"/>
    <property type="match status" value="2"/>
</dbReference>
<dbReference type="GO" id="GO:0003677">
    <property type="term" value="F:DNA binding"/>
    <property type="evidence" value="ECO:0007669"/>
    <property type="project" value="InterPro"/>
</dbReference>
<feature type="region of interest" description="Disordered" evidence="9">
    <location>
        <begin position="1"/>
        <end position="46"/>
    </location>
</feature>
<proteinExistence type="inferred from homology"/>
<evidence type="ECO:0000313" key="13">
    <source>
        <dbReference type="Proteomes" id="UP000324632"/>
    </source>
</evidence>
<sequence>MHEDSVTESELEWDPESSSSSDWNEDEGKKRQHGKKRKMKRRSCNVSVQTGTTLVEKRGATSISCEYNSKSMEEQMKNDSPLTVTCGDKEGSLDLKTFSAKEKCIFSEGQWFKPSGFEKFGGKKKNKKWRNSILYRGVPLRKLIESNGIPVSARLRGMKRNSSKSSCAAPTTSRAAGRARETKSRNKLFPSSSESERKYNGHHEDKGNNNNEDEINMKFQGPILPVTCGSLFGILHKSRFATGCYGKCIRTEDFWLTPEEFIELSKQDGAWKKDIVTHGRPLGKLIMMQIMKTEVKHMLENWNLKKSRVLIPFKRQEDYNKCGAGGQKSPHTEDKDKIKQQLKQLFRRLNLSPVQLKPQDFLQVTSPSMQRHVPCEEENLVQTFIQRLLMMDYRARYLPIKERKHKVNTQRKTDAGDGDAFENIFRRSAPIEEVNKQHSLHPMDIQMAALLHSDPFLRQLMVTKLSQCQYALPLLVPSPFNQKIEFPSWTFRQIRKSWKSYEKKITRNQGIHEAETPMVAFYRFSAISTSKSQILNTLINERHETFFHRHCRGSSKSCVLMDGVVEIAWYCPTGEKTDKFTNCIAFCNLHGDAQSNETQMKILSEESSINVLLLHDLDKSDKSMTIVEQLYNNPKPLICLLTEDESVVTEMRKDKYKIGLKDRNKSDVSEELRRSINKCLSKTTSNFKLSEMVKHSGINRDETDRCCKKGHEMAKQITAVIENSELSKIKETFLPCQGKLWHEWCLKNKELYRPQGNNIEMHSSQKQMEMCKIREQQRERGLSTFMKLFIEKLNSANANEKMYFLKWLGFFLDEYTLGDLSALHLKYDDKWSKVLHLKKRHDKSEQLKEEQTQLEEMSEEINAATFGLEHLLREIGQIYESHESGKKNKETTGCPFNVNSLPRLAAELMVSGYPMELMDGDAAHVPLIWVKAVLDELIKILGDIRVFVLSVLGIQSTGKSTLLNAMFGLQFAVSAGRCTRGAFMQLVKVSEELKKHFKFEYLLIVDTEGLRALELAGRSTRHHDNEMATFVVGLGHMTLINIFGENPAEMQDILQIVVQAFLRMKKVRLNPRCMFVHQNVGDITAGEKNMVGKRRLQEKLDEMTQLAAKEEVCDAECFSDVIKFDIKTDVRYFAQLWEGSPPMAPPNPRYSENVQELKDAILSHASKCNGITLTQFRDRVGDLWNALLNENFVFSFKNTLEIVMYRKLEEEYAKWTWSLRSAMLEIEDKLHNRINNRQLRKVESRDLEQEMTKVNEEVKESMKVYFEEHKEKDILIQWRMKFQEKIEHLHGDLVRDAKRKLDNIIHQREALSKLDGQKTLHERKLLDKSKELGFTLKQKHLDENEMKTEFDQVWVKWVSELAGDIRPLEEVNIVNDIFTILGEIHEVALVHERLSKFEGINQTTDFTIYVNPINKFGIRSTQTFVLPPEEQESVKNLVQSIVRGTENQVKSKSVAKMGYNKSYIQGITQLVKTNVGKHKCLHTQYEFKKEFTVDLTLFMCKLAGERFAQLHQLFREANDPLIYLEKKKPEYFNVFQGFCRGATSAAVFGALICSELKEPILQSVYNKTAKDLAGEMRTNIPAFTGNRSNMEKHILKKLAEEEDFDSFMEYILYPRDHFEEFIKDEVQAYITRPNSSALAMIKVNIRHKENCIIIASETATAEVLSKRCDANMWLDVFSCCLKDELEYSKEHLTGNCCQDITDFELLNEIVKKELRFITEELNKGLTNPSEIKMTMFRKPPDEILIENFCQCCWVICPFCKVVCVNTMADHPGDHIAPFHRNCGMNGMIYRGTNNLSLSFCTSAVASDRSFYPSCNPDRRVLWKEYRTAGPKYSTWCITPDLSELPYWKWFVCQFQDDLESHYSRTFQGSGTIPDNWKYFTKEDALECLNKYI</sequence>
<dbReference type="GO" id="GO:0005634">
    <property type="term" value="C:nucleus"/>
    <property type="evidence" value="ECO:0007669"/>
    <property type="project" value="UniProtKB-SubCell"/>
</dbReference>
<keyword evidence="4" id="KW-0963">Cytoplasm</keyword>
<dbReference type="InterPro" id="IPR000770">
    <property type="entry name" value="SAND_dom"/>
</dbReference>
<feature type="domain" description="SAND" evidence="10">
    <location>
        <begin position="214"/>
        <end position="305"/>
    </location>
</feature>
<dbReference type="Pfam" id="PF01342">
    <property type="entry name" value="SAND"/>
    <property type="match status" value="2"/>
</dbReference>
<dbReference type="InterPro" id="IPR010919">
    <property type="entry name" value="SAND-like_dom_sf"/>
</dbReference>
<dbReference type="Pfam" id="PF25496">
    <property type="entry name" value="URGCP"/>
    <property type="match status" value="1"/>
</dbReference>
<evidence type="ECO:0000256" key="8">
    <source>
        <dbReference type="SAM" id="Coils"/>
    </source>
</evidence>
<dbReference type="PROSITE" id="PS50864">
    <property type="entry name" value="SAND"/>
    <property type="match status" value="2"/>
</dbReference>
<feature type="domain" description="SAND" evidence="10">
    <location>
        <begin position="69"/>
        <end position="150"/>
    </location>
</feature>
<evidence type="ECO:0000256" key="3">
    <source>
        <dbReference type="ARBA" id="ARBA00006828"/>
    </source>
</evidence>
<evidence type="ECO:0000256" key="7">
    <source>
        <dbReference type="ARBA" id="ARBA00023242"/>
    </source>
</evidence>
<feature type="compositionally biased region" description="Polar residues" evidence="9">
    <location>
        <begin position="163"/>
        <end position="174"/>
    </location>
</feature>
<dbReference type="InterPro" id="IPR058641">
    <property type="entry name" value="GVIN1_dom"/>
</dbReference>
<dbReference type="InterPro" id="IPR027417">
    <property type="entry name" value="P-loop_NTPase"/>
</dbReference>
<feature type="domain" description="VLIG-type G" evidence="11">
    <location>
        <begin position="943"/>
        <end position="1184"/>
    </location>
</feature>
<dbReference type="PANTHER" id="PTHR22796">
    <property type="entry name" value="URG4-RELATED"/>
    <property type="match status" value="1"/>
</dbReference>
<evidence type="ECO:0000256" key="9">
    <source>
        <dbReference type="SAM" id="MobiDB-lite"/>
    </source>
</evidence>
<dbReference type="GO" id="GO:0005525">
    <property type="term" value="F:GTP binding"/>
    <property type="evidence" value="ECO:0007669"/>
    <property type="project" value="UniProtKB-KW"/>
</dbReference>
<dbReference type="PANTHER" id="PTHR22796:SF6">
    <property type="entry name" value="INTERFERON-INDUCED VERY LARGE GTPASE 1-RELATED"/>
    <property type="match status" value="1"/>
</dbReference>
<evidence type="ECO:0000256" key="5">
    <source>
        <dbReference type="ARBA" id="ARBA00022741"/>
    </source>
</evidence>